<dbReference type="EMBL" id="CAADRN010000200">
    <property type="protein sequence ID" value="VFU14965.1"/>
    <property type="molecule type" value="Genomic_DNA"/>
</dbReference>
<name>A0A485M054_9ZZZZ</name>
<gene>
    <name evidence="1" type="ORF">SCFA_2790003</name>
</gene>
<protein>
    <submittedName>
        <fullName evidence="1">Uncharacterized protein</fullName>
    </submittedName>
</protein>
<proteinExistence type="predicted"/>
<accession>A0A485M054</accession>
<evidence type="ECO:0000313" key="1">
    <source>
        <dbReference type="EMBL" id="VFU14965.1"/>
    </source>
</evidence>
<organism evidence="1">
    <name type="scientific">anaerobic digester metagenome</name>
    <dbReference type="NCBI Taxonomy" id="1263854"/>
    <lineage>
        <taxon>unclassified sequences</taxon>
        <taxon>metagenomes</taxon>
        <taxon>ecological metagenomes</taxon>
    </lineage>
</organism>
<reference evidence="1" key="1">
    <citation type="submission" date="2019-03" db="EMBL/GenBank/DDBJ databases">
        <authorList>
            <person name="Hao L."/>
        </authorList>
    </citation>
    <scope>NUCLEOTIDE SEQUENCE</scope>
</reference>
<sequence>MPNSGDLFSNRKPLGEICEVPEKIISVYSLEQHIWADCNAPEARKARKPEIQTIEEFQIDPVRPFLNDILRNMAAPYKREKKDNPIGQGYWIQAEFGSGKSHLLCFLASLALGNQEAWDIVKTKEQKAGRGKRESIYRFWEDGLQAKSTKGNRGIFVVARTLVGAGGGTVGLVDKGKRLSVYILEAVKEQLQLELGKNLSLYPVELLADRFLTEDLDRYRKDLKKFLKDPKYFSEDEFEDADNFIRDIQDNKSPDYKMSCGNKLWRFYTEYLKVQPQIPAETEDILKHVVETIMAEGYTGVLIFLDEISLFMKDRDEMQRVDDEKTLVVLSNRLAKVHNLPVWTVCAAQQAIESKPGQGVKNIIAEERLKLYPLLQNPKDYYDIVLSRVREIKNPEAIKNYYLYYKRGFTWPNSIGEQEFTHFFPFYMPAVEVLRDITHELTTARSAIHFMHQTLKHQIKIKGNELIRLWEYFDEAMEYEEDPSGVHAGLVAIKTKRESEYRAYESCRNQINGLTKGQLKVHRQKGIRIVQTLFLYYIAHRDINGLSVEKIANSVMIERQPDATPEENLQHYETLAEALKNELRQIVQSFDEDNNPLYRFEPVVVGIDPQREFLKARDEAESNEAIQKESWEALLSMEEWLVHTRQMNMDLADGNKSFLAGFAGAANGVIIDILWQGRHIYGRIDMVDINRIVAEGTPLTGIYTDQDDLDFAVKIARWPVQGKTLDTLMQRVKDQRILFWVPDNLNHEEKSLLLDFAAYRKLVSSWEEKDTDDAVTIINWVAGKLKTEMGKICRLVRSSYGRGRIDALNNTCMDFNIAGELKAVLTPLVDRVLSSVYVSADIKFDPPFEFRKEEGVKLINGIVKTGSIPKGAKLNQNISAAQNFGYSLRVMKKGPEKVLDTEGNTYVRDIWQFIDEHLAEGQEMKLDTLYKNFMGVGGPKDYGLTRRMVQIYLLCLVQQGRVQVSVGPQAGLPCQVIDYSNIADIDFSAKVLDKMERLQKVARPENWEVLRPYLEKIMGKSIPVGLTDEQISQKRLEMRNLFKKVREEARRASDKAAALFECLDFANPYGEEMEQVSRLFSTDLEASNDIELLLSALKDIFGYQAFDTMRSDEAELKDLGNRLACYQSVCQLLKYETELRVGRAYVQHTLPDIKDLQLVKQQQKLVAGKMAEFNKYIDEEIKLKNELLGHQQPLPGEEGTIFKLMHEYRLVYIAMHEKVTQCCNHAHQSIERLMTGPDFQAIVALEGITALQPEFSSALRRRLENLAEGVFQCANDSISSLENQLKARPLHECGLSFRNYGSIIEKADSALRQAGEIWEKTVNGKLEVFLNQAIKERLKQGEKEPIIAALLACSTVEEVRELLLREVAADPAIVDKINRFLKKIVVKVVRKADFKPSVTVVEEGRIEDIVREFQDFLAKQFADMEPDEDTIPVLKLE</sequence>